<dbReference type="PROSITE" id="PS51779">
    <property type="entry name" value="POTRA"/>
    <property type="match status" value="1"/>
</dbReference>
<keyword evidence="3 8" id="KW-0132">Cell division</keyword>
<dbReference type="HAMAP" id="MF_00912">
    <property type="entry name" value="DivIB"/>
    <property type="match status" value="1"/>
</dbReference>
<dbReference type="InterPro" id="IPR034746">
    <property type="entry name" value="POTRA"/>
</dbReference>
<keyword evidence="7 8" id="KW-0131">Cell cycle</keyword>
<dbReference type="Pfam" id="PF08478">
    <property type="entry name" value="POTRA_1"/>
    <property type="match status" value="1"/>
</dbReference>
<evidence type="ECO:0000256" key="7">
    <source>
        <dbReference type="ARBA" id="ARBA00023306"/>
    </source>
</evidence>
<name>A0ABU5IU90_9BACI</name>
<dbReference type="InterPro" id="IPR005548">
    <property type="entry name" value="Cell_div_FtsQ/DivIB_C"/>
</dbReference>
<keyword evidence="5 8" id="KW-1133">Transmembrane helix</keyword>
<proteinExistence type="inferred from homology"/>
<keyword evidence="2 8" id="KW-1003">Cell membrane</keyword>
<reference evidence="10 11" key="1">
    <citation type="submission" date="2023-11" db="EMBL/GenBank/DDBJ databases">
        <title>Bacillus jintuensis, isolated from a mudflat on the Beibu Gulf coast.</title>
        <authorList>
            <person name="Li M."/>
        </authorList>
    </citation>
    <scope>NUCLEOTIDE SEQUENCE [LARGE SCALE GENOMIC DNA]</scope>
    <source>
        <strain evidence="10 11">31A1R</strain>
    </source>
</reference>
<dbReference type="InterPro" id="IPR013685">
    <property type="entry name" value="POTRA_FtsQ_type"/>
</dbReference>
<evidence type="ECO:0000256" key="8">
    <source>
        <dbReference type="HAMAP-Rule" id="MF_00912"/>
    </source>
</evidence>
<organism evidence="10 11">
    <name type="scientific">Robertmurraya mangrovi</name>
    <dbReference type="NCBI Taxonomy" id="3098077"/>
    <lineage>
        <taxon>Bacteria</taxon>
        <taxon>Bacillati</taxon>
        <taxon>Bacillota</taxon>
        <taxon>Bacilli</taxon>
        <taxon>Bacillales</taxon>
        <taxon>Bacillaceae</taxon>
        <taxon>Robertmurraya</taxon>
    </lineage>
</organism>
<feature type="domain" description="POTRA" evidence="9">
    <location>
        <begin position="50"/>
        <end position="118"/>
    </location>
</feature>
<evidence type="ECO:0000313" key="11">
    <source>
        <dbReference type="Proteomes" id="UP001290455"/>
    </source>
</evidence>
<sequence length="262" mass="29901">MDKGKVVSIEDRIPKLKQQRRKRANKRLIFLLLLFFSLIVCVVYFQSPLSHVKAIKVSGNRIYTEEELIKITGLTKDTNMWNINQEEITSKLKKLPELKDVKIDIQLPNTINIHTEEWQRMAYIAKEAKFQPVLGNGEILEKTVSELPVNAPILVGFTKGDVIREMITGLESIPEEVLNSISEIHYSPKDTDKYHITLFMNDGFEVSASLRSFSEKMPHYPSIVSQLDPSKKGIIDLEVGSFFKAYETEGEEGLENENESEG</sequence>
<dbReference type="Proteomes" id="UP001290455">
    <property type="component" value="Unassembled WGS sequence"/>
</dbReference>
<dbReference type="InterPro" id="IPR050487">
    <property type="entry name" value="FtsQ_DivIB"/>
</dbReference>
<evidence type="ECO:0000259" key="9">
    <source>
        <dbReference type="PROSITE" id="PS51779"/>
    </source>
</evidence>
<comment type="subcellular location">
    <subcellularLocation>
        <location evidence="8">Cell membrane</location>
        <topology evidence="8">Single-pass type II membrane protein</topology>
    </subcellularLocation>
    <subcellularLocation>
        <location evidence="1">Membrane</location>
    </subcellularLocation>
    <text evidence="8">Localizes to the division septum.</text>
</comment>
<keyword evidence="11" id="KW-1185">Reference proteome</keyword>
<evidence type="ECO:0000313" key="10">
    <source>
        <dbReference type="EMBL" id="MDZ5470704.1"/>
    </source>
</evidence>
<dbReference type="EMBL" id="JAXOFX010000001">
    <property type="protein sequence ID" value="MDZ5470704.1"/>
    <property type="molecule type" value="Genomic_DNA"/>
</dbReference>
<feature type="transmembrane region" description="Helical" evidence="8">
    <location>
        <begin position="28"/>
        <end position="45"/>
    </location>
</feature>
<comment type="function">
    <text evidence="8">Cell division protein that may be involved in stabilizing or promoting the assembly of the division complex.</text>
</comment>
<keyword evidence="4 8" id="KW-0812">Transmembrane</keyword>
<keyword evidence="6 8" id="KW-0472">Membrane</keyword>
<comment type="caution">
    <text evidence="10">The sequence shown here is derived from an EMBL/GenBank/DDBJ whole genome shotgun (WGS) entry which is preliminary data.</text>
</comment>
<evidence type="ECO:0000256" key="4">
    <source>
        <dbReference type="ARBA" id="ARBA00022692"/>
    </source>
</evidence>
<dbReference type="Gene3D" id="3.10.20.310">
    <property type="entry name" value="membrane protein fhac"/>
    <property type="match status" value="1"/>
</dbReference>
<evidence type="ECO:0000256" key="6">
    <source>
        <dbReference type="ARBA" id="ARBA00023136"/>
    </source>
</evidence>
<dbReference type="Pfam" id="PF03799">
    <property type="entry name" value="FtsQ_DivIB_C"/>
    <property type="match status" value="1"/>
</dbReference>
<evidence type="ECO:0000256" key="2">
    <source>
        <dbReference type="ARBA" id="ARBA00022475"/>
    </source>
</evidence>
<protein>
    <recommendedName>
        <fullName evidence="8">Cell division protein DivIB</fullName>
    </recommendedName>
</protein>
<dbReference type="PANTHER" id="PTHR37820:SF1">
    <property type="entry name" value="CELL DIVISION PROTEIN FTSQ"/>
    <property type="match status" value="1"/>
</dbReference>
<dbReference type="PANTHER" id="PTHR37820">
    <property type="entry name" value="CELL DIVISION PROTEIN DIVIB"/>
    <property type="match status" value="1"/>
</dbReference>
<gene>
    <name evidence="8" type="primary">divIB</name>
    <name evidence="10" type="ORF">SM124_02960</name>
</gene>
<comment type="similarity">
    <text evidence="8">Belongs to the FtsQ/DivIB family. DivIB subfamily.</text>
</comment>
<evidence type="ECO:0000256" key="5">
    <source>
        <dbReference type="ARBA" id="ARBA00022989"/>
    </source>
</evidence>
<dbReference type="InterPro" id="IPR026580">
    <property type="entry name" value="DivIB"/>
</dbReference>
<accession>A0ABU5IU90</accession>
<evidence type="ECO:0000256" key="3">
    <source>
        <dbReference type="ARBA" id="ARBA00022618"/>
    </source>
</evidence>
<evidence type="ECO:0000256" key="1">
    <source>
        <dbReference type="ARBA" id="ARBA00004370"/>
    </source>
</evidence>
<dbReference type="Gene3D" id="3.40.50.10960">
    <property type="match status" value="1"/>
</dbReference>
<dbReference type="RefSeq" id="WP_322444995.1">
    <property type="nucleotide sequence ID" value="NZ_JAXOFX010000001.1"/>
</dbReference>